<dbReference type="InterPro" id="IPR017438">
    <property type="entry name" value="ATP-NAD_kinase_N"/>
</dbReference>
<dbReference type="RefSeq" id="WP_408083634.1">
    <property type="nucleotide sequence ID" value="NZ_JBELPZ010000002.1"/>
</dbReference>
<keyword evidence="1" id="KW-0418">Kinase</keyword>
<sequence length="305" mass="33651">MSIEYAIIVKNKTRLETLIEQFNTRAQAKFYIERSGGNFSDYENEHEIFMQSLASLQSQLSKIIKHKIVDRTYLPSYIFSPKNIIVVIGQDGLVANTAKYANGIPIIAVNPDKKRYDGILLPFDTTNFIGGIESVLLGKFSVKKMSFAEAKLNDGQRLLAFNDLFIGISGHVSARYKITYNNTTEEHSSSGIIVSTPAGATGWLSSIFNMAYGIAGLSGKNNELKRPTLSREQLLFAVREPFLSVRTQADMFTGIVDNNHLLTIESLMPANGIIFSDGIEKDFINFNSGTTATIGLAKESATLVI</sequence>
<dbReference type="EMBL" id="JBELPZ010000002">
    <property type="protein sequence ID" value="MFL9843384.1"/>
    <property type="molecule type" value="Genomic_DNA"/>
</dbReference>
<comment type="caution">
    <text evidence="1">The sequence shown here is derived from an EMBL/GenBank/DDBJ whole genome shotgun (WGS) entry which is preliminary data.</text>
</comment>
<gene>
    <name evidence="1" type="ORF">ABS766_03020</name>
</gene>
<keyword evidence="2" id="KW-1185">Reference proteome</keyword>
<dbReference type="Proteomes" id="UP001629156">
    <property type="component" value="Unassembled WGS sequence"/>
</dbReference>
<dbReference type="Gene3D" id="3.40.50.10330">
    <property type="entry name" value="Probable inorganic polyphosphate/atp-NAD kinase, domain 1"/>
    <property type="match status" value="1"/>
</dbReference>
<dbReference type="InterPro" id="IPR016064">
    <property type="entry name" value="NAD/diacylglycerol_kinase_sf"/>
</dbReference>
<organism evidence="1 2">
    <name type="scientific">Flavobacterium rhizosphaerae</name>
    <dbReference type="NCBI Taxonomy" id="3163298"/>
    <lineage>
        <taxon>Bacteria</taxon>
        <taxon>Pseudomonadati</taxon>
        <taxon>Bacteroidota</taxon>
        <taxon>Flavobacteriia</taxon>
        <taxon>Flavobacteriales</taxon>
        <taxon>Flavobacteriaceae</taxon>
        <taxon>Flavobacterium</taxon>
    </lineage>
</organism>
<keyword evidence="1" id="KW-0808">Transferase</keyword>
<proteinExistence type="predicted"/>
<reference evidence="1 2" key="1">
    <citation type="submission" date="2024-06" db="EMBL/GenBank/DDBJ databases">
        <authorList>
            <person name="Kaempfer P."/>
            <person name="Viver T."/>
        </authorList>
    </citation>
    <scope>NUCLEOTIDE SEQUENCE [LARGE SCALE GENOMIC DNA]</scope>
    <source>
        <strain evidence="1 2">ST-119</strain>
    </source>
</reference>
<dbReference type="SUPFAM" id="SSF111331">
    <property type="entry name" value="NAD kinase/diacylglycerol kinase-like"/>
    <property type="match status" value="1"/>
</dbReference>
<name>A0ABW8YT64_9FLAO</name>
<evidence type="ECO:0000313" key="1">
    <source>
        <dbReference type="EMBL" id="MFL9843384.1"/>
    </source>
</evidence>
<evidence type="ECO:0000313" key="2">
    <source>
        <dbReference type="Proteomes" id="UP001629156"/>
    </source>
</evidence>
<protein>
    <submittedName>
        <fullName evidence="1">Sugar kinase</fullName>
    </submittedName>
</protein>
<dbReference type="GO" id="GO:0016301">
    <property type="term" value="F:kinase activity"/>
    <property type="evidence" value="ECO:0007669"/>
    <property type="project" value="UniProtKB-KW"/>
</dbReference>
<accession>A0ABW8YT64</accession>